<reference evidence="8" key="1">
    <citation type="submission" date="2021-11" db="EMBL/GenBank/DDBJ databases">
        <authorList>
            <person name="Schell T."/>
        </authorList>
    </citation>
    <scope>NUCLEOTIDE SEQUENCE</scope>
    <source>
        <strain evidence="8">M5</strain>
    </source>
</reference>
<dbReference type="GO" id="GO:0008270">
    <property type="term" value="F:zinc ion binding"/>
    <property type="evidence" value="ECO:0007669"/>
    <property type="project" value="UniProtKB-KW"/>
</dbReference>
<dbReference type="Pfam" id="PF00096">
    <property type="entry name" value="zf-C2H2"/>
    <property type="match status" value="2"/>
</dbReference>
<evidence type="ECO:0000256" key="5">
    <source>
        <dbReference type="PROSITE-ProRule" id="PRU00042"/>
    </source>
</evidence>
<dbReference type="GO" id="GO:0000978">
    <property type="term" value="F:RNA polymerase II cis-regulatory region sequence-specific DNA binding"/>
    <property type="evidence" value="ECO:0007669"/>
    <property type="project" value="TreeGrafter"/>
</dbReference>
<dbReference type="PANTHER" id="PTHR14003">
    <property type="entry name" value="TRANSCRIPTIONAL REPRESSOR PROTEIN YY"/>
    <property type="match status" value="1"/>
</dbReference>
<evidence type="ECO:0000256" key="1">
    <source>
        <dbReference type="ARBA" id="ARBA00022723"/>
    </source>
</evidence>
<name>A0A8J2S5S0_9CRUS</name>
<proteinExistence type="predicted"/>
<evidence type="ECO:0000256" key="2">
    <source>
        <dbReference type="ARBA" id="ARBA00022737"/>
    </source>
</evidence>
<dbReference type="InterPro" id="IPR013087">
    <property type="entry name" value="Znf_C2H2_type"/>
</dbReference>
<comment type="caution">
    <text evidence="8">The sequence shown here is derived from an EMBL/GenBank/DDBJ whole genome shotgun (WGS) entry which is preliminary data.</text>
</comment>
<feature type="compositionally biased region" description="Polar residues" evidence="6">
    <location>
        <begin position="292"/>
        <end position="313"/>
    </location>
</feature>
<dbReference type="EMBL" id="CAKKLH010000344">
    <property type="protein sequence ID" value="CAH0113680.1"/>
    <property type="molecule type" value="Genomic_DNA"/>
</dbReference>
<dbReference type="InterPro" id="IPR036236">
    <property type="entry name" value="Znf_C2H2_sf"/>
</dbReference>
<dbReference type="OrthoDB" id="3437960at2759"/>
<dbReference type="GO" id="GO:0000981">
    <property type="term" value="F:DNA-binding transcription factor activity, RNA polymerase II-specific"/>
    <property type="evidence" value="ECO:0007669"/>
    <property type="project" value="TreeGrafter"/>
</dbReference>
<protein>
    <recommendedName>
        <fullName evidence="7">C2H2-type domain-containing protein</fullName>
    </recommendedName>
</protein>
<dbReference type="PROSITE" id="PS50157">
    <property type="entry name" value="ZINC_FINGER_C2H2_2"/>
    <property type="match status" value="2"/>
</dbReference>
<dbReference type="GO" id="GO:0031519">
    <property type="term" value="C:PcG protein complex"/>
    <property type="evidence" value="ECO:0007669"/>
    <property type="project" value="TreeGrafter"/>
</dbReference>
<evidence type="ECO:0000256" key="4">
    <source>
        <dbReference type="ARBA" id="ARBA00022833"/>
    </source>
</evidence>
<feature type="domain" description="C2H2-type" evidence="7">
    <location>
        <begin position="80"/>
        <end position="107"/>
    </location>
</feature>
<feature type="region of interest" description="Disordered" evidence="6">
    <location>
        <begin position="229"/>
        <end position="253"/>
    </location>
</feature>
<feature type="domain" description="C2H2-type" evidence="7">
    <location>
        <begin position="108"/>
        <end position="137"/>
    </location>
</feature>
<evidence type="ECO:0000313" key="9">
    <source>
        <dbReference type="Proteomes" id="UP000789390"/>
    </source>
</evidence>
<accession>A0A8J2S5S0</accession>
<keyword evidence="2" id="KW-0677">Repeat</keyword>
<dbReference type="Proteomes" id="UP000789390">
    <property type="component" value="Unassembled WGS sequence"/>
</dbReference>
<feature type="region of interest" description="Disordered" evidence="6">
    <location>
        <begin position="290"/>
        <end position="319"/>
    </location>
</feature>
<dbReference type="SMART" id="SM00355">
    <property type="entry name" value="ZnF_C2H2"/>
    <property type="match status" value="3"/>
</dbReference>
<keyword evidence="1" id="KW-0479">Metal-binding</keyword>
<dbReference type="SUPFAM" id="SSF57667">
    <property type="entry name" value="beta-beta-alpha zinc fingers"/>
    <property type="match status" value="1"/>
</dbReference>
<dbReference type="PROSITE" id="PS00028">
    <property type="entry name" value="ZINC_FINGER_C2H2_1"/>
    <property type="match status" value="2"/>
</dbReference>
<evidence type="ECO:0000259" key="7">
    <source>
        <dbReference type="PROSITE" id="PS50157"/>
    </source>
</evidence>
<dbReference type="GO" id="GO:0005667">
    <property type="term" value="C:transcription regulator complex"/>
    <property type="evidence" value="ECO:0007669"/>
    <property type="project" value="TreeGrafter"/>
</dbReference>
<evidence type="ECO:0000256" key="6">
    <source>
        <dbReference type="SAM" id="MobiDB-lite"/>
    </source>
</evidence>
<dbReference type="AlphaFoldDB" id="A0A8J2S5S0"/>
<dbReference type="FunFam" id="3.30.160.60:FF:000474">
    <property type="entry name" value="zinc finger protein 367"/>
    <property type="match status" value="1"/>
</dbReference>
<dbReference type="Gene3D" id="3.30.160.60">
    <property type="entry name" value="Classic Zinc Finger"/>
    <property type="match status" value="3"/>
</dbReference>
<dbReference type="GO" id="GO:0000785">
    <property type="term" value="C:chromatin"/>
    <property type="evidence" value="ECO:0007669"/>
    <property type="project" value="TreeGrafter"/>
</dbReference>
<organism evidence="8 9">
    <name type="scientific">Daphnia galeata</name>
    <dbReference type="NCBI Taxonomy" id="27404"/>
    <lineage>
        <taxon>Eukaryota</taxon>
        <taxon>Metazoa</taxon>
        <taxon>Ecdysozoa</taxon>
        <taxon>Arthropoda</taxon>
        <taxon>Crustacea</taxon>
        <taxon>Branchiopoda</taxon>
        <taxon>Diplostraca</taxon>
        <taxon>Cladocera</taxon>
        <taxon>Anomopoda</taxon>
        <taxon>Daphniidae</taxon>
        <taxon>Daphnia</taxon>
    </lineage>
</organism>
<dbReference type="PANTHER" id="PTHR14003:SF26">
    <property type="entry name" value="ZINC FINGER PROTEIN 367"/>
    <property type="match status" value="1"/>
</dbReference>
<keyword evidence="3 5" id="KW-0863">Zinc-finger</keyword>
<sequence>MEGIMLHAYETPKRCRVKDDEQSFILLDNSALTGQSCVTDSDDSLTTRANCNENSLKRGRPRAEVINNLIIEGTSSHSSIRCDICYRVFPREKSLQAHKRIHTGEKPYCCDYPSCGKAFTQSGQLKTHQRLHTGEKPFICSVVGCNSRFTHANRHCPDHPYAGLRRCHELALQPLLNQSENNSPEVLLWLENYRKRNDEKTPGKLSDTNDEADSSIRIKKCRSKKTCWSTDSQQENEQQNQDNINRQHRRSKASIAKSLHYGMESSDEIHSIPLYRKLCEAVETPSFGCTPLQWSPRSSNNKNKSIVASPTKSTPRRDISSGYESLLQECHLNSTLDSSRENVMNETANGSSGFLALPDTPVRPEKPKRRWLREALTSNNEQLIANMNRPSVIIASPRVFQPKNTSTPDKPNNTNLIRALQNAEKQWTGAIALMQLASSSSQC</sequence>
<evidence type="ECO:0000256" key="3">
    <source>
        <dbReference type="ARBA" id="ARBA00022771"/>
    </source>
</evidence>
<evidence type="ECO:0000313" key="8">
    <source>
        <dbReference type="EMBL" id="CAH0113680.1"/>
    </source>
</evidence>
<keyword evidence="4" id="KW-0862">Zinc</keyword>
<gene>
    <name evidence="8" type="ORF">DGAL_LOCUS17580</name>
</gene>
<keyword evidence="9" id="KW-1185">Reference proteome</keyword>